<dbReference type="PANTHER" id="PTHR46423:SF1">
    <property type="entry name" value="RNA POLYMERASE II-ASSOCIATED PROTEIN 3"/>
    <property type="match status" value="1"/>
</dbReference>
<reference evidence="3" key="1">
    <citation type="submission" date="2021-01" db="EMBL/GenBank/DDBJ databases">
        <authorList>
            <person name="Corre E."/>
            <person name="Pelletier E."/>
            <person name="Niang G."/>
            <person name="Scheremetjew M."/>
            <person name="Finn R."/>
            <person name="Kale V."/>
            <person name="Holt S."/>
            <person name="Cochrane G."/>
            <person name="Meng A."/>
            <person name="Brown T."/>
            <person name="Cohen L."/>
        </authorList>
    </citation>
    <scope>NUCLEOTIDE SEQUENCE</scope>
    <source>
        <strain evidence="3">NIES-381</strain>
    </source>
</reference>
<evidence type="ECO:0000256" key="2">
    <source>
        <dbReference type="PROSITE-ProRule" id="PRU00339"/>
    </source>
</evidence>
<dbReference type="SUPFAM" id="SSF48452">
    <property type="entry name" value="TPR-like"/>
    <property type="match status" value="1"/>
</dbReference>
<sequence>MSSDDAVQVDALKEEGKQHFQSGAFEEASKCYKAALELQPQNHVLHNNLAMCAIKLRWWPIAMDHADRALVLTAGNDAKAWYRRGLVFLETDMCALAAFYDFKQASALEPSNKQIKASLYELRSAMPSRYDGWKEYPRRALDPHWEAVILHMNLDQSPLVNLYWTDFTDN</sequence>
<dbReference type="PANTHER" id="PTHR46423">
    <property type="entry name" value="RNA POLYMERASE II-ASSOCIATED PROTEIN 3"/>
    <property type="match status" value="1"/>
</dbReference>
<dbReference type="PROSITE" id="PS50005">
    <property type="entry name" value="TPR"/>
    <property type="match status" value="1"/>
</dbReference>
<dbReference type="Gene3D" id="1.25.40.10">
    <property type="entry name" value="Tetratricopeptide repeat domain"/>
    <property type="match status" value="1"/>
</dbReference>
<protein>
    <submittedName>
        <fullName evidence="3">Uncharacterized protein</fullName>
    </submittedName>
</protein>
<dbReference type="SMART" id="SM00028">
    <property type="entry name" value="TPR"/>
    <property type="match status" value="3"/>
</dbReference>
<dbReference type="InterPro" id="IPR019734">
    <property type="entry name" value="TPR_rpt"/>
</dbReference>
<dbReference type="InterPro" id="IPR051966">
    <property type="entry name" value="RPAP3"/>
</dbReference>
<dbReference type="EMBL" id="HBGA01131279">
    <property type="protein sequence ID" value="CAD9037484.1"/>
    <property type="molecule type" value="Transcribed_RNA"/>
</dbReference>
<proteinExistence type="predicted"/>
<evidence type="ECO:0000256" key="1">
    <source>
        <dbReference type="ARBA" id="ARBA00022803"/>
    </source>
</evidence>
<dbReference type="GO" id="GO:0101031">
    <property type="term" value="C:protein folding chaperone complex"/>
    <property type="evidence" value="ECO:0007669"/>
    <property type="project" value="TreeGrafter"/>
</dbReference>
<evidence type="ECO:0000313" key="3">
    <source>
        <dbReference type="EMBL" id="CAD9037484.1"/>
    </source>
</evidence>
<dbReference type="InterPro" id="IPR011990">
    <property type="entry name" value="TPR-like_helical_dom_sf"/>
</dbReference>
<keyword evidence="1 2" id="KW-0802">TPR repeat</keyword>
<organism evidence="3">
    <name type="scientific">Eutreptiella gymnastica</name>
    <dbReference type="NCBI Taxonomy" id="73025"/>
    <lineage>
        <taxon>Eukaryota</taxon>
        <taxon>Discoba</taxon>
        <taxon>Euglenozoa</taxon>
        <taxon>Euglenida</taxon>
        <taxon>Spirocuta</taxon>
        <taxon>Euglenophyceae</taxon>
        <taxon>Eutreptiales</taxon>
        <taxon>Eutreptiaceae</taxon>
        <taxon>Eutreptiella</taxon>
    </lineage>
</organism>
<gene>
    <name evidence="3" type="ORF">EGYM00392_LOCUS48643</name>
</gene>
<accession>A0A7S1JA28</accession>
<name>A0A7S1JA28_9EUGL</name>
<dbReference type="AlphaFoldDB" id="A0A7S1JA28"/>
<dbReference type="Pfam" id="PF13414">
    <property type="entry name" value="TPR_11"/>
    <property type="match status" value="1"/>
</dbReference>
<feature type="repeat" description="TPR" evidence="2">
    <location>
        <begin position="9"/>
        <end position="42"/>
    </location>
</feature>